<comment type="catalytic activity">
    <reaction evidence="7">
        <text>(6S)-5,6,7,8-tetrahydrofolate + NADP(+) = 7,8-dihydrofolate + NADPH + H(+)</text>
        <dbReference type="Rhea" id="RHEA:15009"/>
        <dbReference type="ChEBI" id="CHEBI:15378"/>
        <dbReference type="ChEBI" id="CHEBI:57451"/>
        <dbReference type="ChEBI" id="CHEBI:57453"/>
        <dbReference type="ChEBI" id="CHEBI:57783"/>
        <dbReference type="ChEBI" id="CHEBI:58349"/>
        <dbReference type="EC" id="1.5.1.3"/>
    </reaction>
</comment>
<comment type="function">
    <text evidence="7">Key enzyme in folate metabolism. Catalyzes an essential reaction for de novo glycine and purine synthesis, and for DNA precursor synthesis.</text>
</comment>
<dbReference type="AlphaFoldDB" id="A0A1I0ZBJ8"/>
<keyword evidence="4 7" id="KW-0554">One-carbon metabolism</keyword>
<dbReference type="EC" id="1.5.1.3" evidence="3 7"/>
<dbReference type="Gene3D" id="3.40.430.10">
    <property type="entry name" value="Dihydrofolate Reductase, subunit A"/>
    <property type="match status" value="1"/>
</dbReference>
<keyword evidence="5 7" id="KW-0521">NADP</keyword>
<dbReference type="GO" id="GO:0006730">
    <property type="term" value="P:one-carbon metabolic process"/>
    <property type="evidence" value="ECO:0007669"/>
    <property type="project" value="UniProtKB-KW"/>
</dbReference>
<dbReference type="PRINTS" id="PR00070">
    <property type="entry name" value="DHFR"/>
</dbReference>
<evidence type="ECO:0000256" key="1">
    <source>
        <dbReference type="ARBA" id="ARBA00004903"/>
    </source>
</evidence>
<evidence type="ECO:0000313" key="10">
    <source>
        <dbReference type="Proteomes" id="UP000198619"/>
    </source>
</evidence>
<reference evidence="9 10" key="1">
    <citation type="submission" date="2016-10" db="EMBL/GenBank/DDBJ databases">
        <authorList>
            <person name="de Groot N.N."/>
        </authorList>
    </citation>
    <scope>NUCLEOTIDE SEQUENCE [LARGE SCALE GENOMIC DNA]</scope>
    <source>
        <strain evidence="9 10">DSM 12271</strain>
    </source>
</reference>
<keyword evidence="10" id="KW-1185">Reference proteome</keyword>
<dbReference type="GO" id="GO:0046655">
    <property type="term" value="P:folic acid metabolic process"/>
    <property type="evidence" value="ECO:0007669"/>
    <property type="project" value="TreeGrafter"/>
</dbReference>
<dbReference type="PIRSF" id="PIRSF000194">
    <property type="entry name" value="DHFR"/>
    <property type="match status" value="1"/>
</dbReference>
<feature type="domain" description="DHFR" evidence="8">
    <location>
        <begin position="1"/>
        <end position="160"/>
    </location>
</feature>
<dbReference type="GO" id="GO:0004146">
    <property type="term" value="F:dihydrofolate reductase activity"/>
    <property type="evidence" value="ECO:0007669"/>
    <property type="project" value="UniProtKB-EC"/>
</dbReference>
<dbReference type="Pfam" id="PF00186">
    <property type="entry name" value="DHFR_1"/>
    <property type="match status" value="1"/>
</dbReference>
<evidence type="ECO:0000256" key="6">
    <source>
        <dbReference type="ARBA" id="ARBA00023002"/>
    </source>
</evidence>
<dbReference type="InterPro" id="IPR012259">
    <property type="entry name" value="DHFR"/>
</dbReference>
<sequence length="160" mass="18514">MLSAIVAVGNNNVIGGNNKLLWHLPGDLKRFKEITEGNVIIMGRKTFESLPKILPNRFHVILTRDRDYRVLDERVKVVNSIDKLHSLVESDEEVFVIGGGEIYSLLLPYTKKIYLTRIYEDFIGDTFFPNIDFKDWNVISEKSGCEGNITYKFFEIQRNK</sequence>
<dbReference type="GO" id="GO:0005829">
    <property type="term" value="C:cytosol"/>
    <property type="evidence" value="ECO:0007669"/>
    <property type="project" value="TreeGrafter"/>
</dbReference>
<protein>
    <recommendedName>
        <fullName evidence="3 7">Dihydrofolate reductase</fullName>
        <ecNumber evidence="3 7">1.5.1.3</ecNumber>
    </recommendedName>
</protein>
<dbReference type="InterPro" id="IPR024072">
    <property type="entry name" value="DHFR-like_dom_sf"/>
</dbReference>
<dbReference type="PANTHER" id="PTHR48069:SF3">
    <property type="entry name" value="DIHYDROFOLATE REDUCTASE"/>
    <property type="match status" value="1"/>
</dbReference>
<organism evidence="9 10">
    <name type="scientific">Clostridium frigidicarnis</name>
    <dbReference type="NCBI Taxonomy" id="84698"/>
    <lineage>
        <taxon>Bacteria</taxon>
        <taxon>Bacillati</taxon>
        <taxon>Bacillota</taxon>
        <taxon>Clostridia</taxon>
        <taxon>Eubacteriales</taxon>
        <taxon>Clostridiaceae</taxon>
        <taxon>Clostridium</taxon>
    </lineage>
</organism>
<dbReference type="CDD" id="cd00209">
    <property type="entry name" value="DHFR"/>
    <property type="match status" value="1"/>
</dbReference>
<accession>A0A1I0ZBJ8</accession>
<evidence type="ECO:0000256" key="3">
    <source>
        <dbReference type="ARBA" id="ARBA00012856"/>
    </source>
</evidence>
<evidence type="ECO:0000256" key="5">
    <source>
        <dbReference type="ARBA" id="ARBA00022857"/>
    </source>
</evidence>
<gene>
    <name evidence="9" type="ORF">SAMN04488528_101850</name>
</gene>
<dbReference type="Proteomes" id="UP000198619">
    <property type="component" value="Unassembled WGS sequence"/>
</dbReference>
<dbReference type="OrthoDB" id="9804315at2"/>
<dbReference type="GO" id="GO:0050661">
    <property type="term" value="F:NADP binding"/>
    <property type="evidence" value="ECO:0007669"/>
    <property type="project" value="InterPro"/>
</dbReference>
<evidence type="ECO:0000256" key="4">
    <source>
        <dbReference type="ARBA" id="ARBA00022563"/>
    </source>
</evidence>
<dbReference type="SUPFAM" id="SSF53597">
    <property type="entry name" value="Dihydrofolate reductase-like"/>
    <property type="match status" value="1"/>
</dbReference>
<comment type="pathway">
    <text evidence="1 7">Cofactor biosynthesis; tetrahydrofolate biosynthesis; 5,6,7,8-tetrahydrofolate from 7,8-dihydrofolate: step 1/1.</text>
</comment>
<dbReference type="GO" id="GO:0046654">
    <property type="term" value="P:tetrahydrofolate biosynthetic process"/>
    <property type="evidence" value="ECO:0007669"/>
    <property type="project" value="UniProtKB-UniPathway"/>
</dbReference>
<comment type="similarity">
    <text evidence="2 7">Belongs to the dihydrofolate reductase family.</text>
</comment>
<evidence type="ECO:0000256" key="7">
    <source>
        <dbReference type="PIRNR" id="PIRNR000194"/>
    </source>
</evidence>
<proteinExistence type="inferred from homology"/>
<dbReference type="GO" id="GO:0046452">
    <property type="term" value="P:dihydrofolate metabolic process"/>
    <property type="evidence" value="ECO:0007669"/>
    <property type="project" value="TreeGrafter"/>
</dbReference>
<dbReference type="UniPathway" id="UPA00077">
    <property type="reaction ID" value="UER00158"/>
</dbReference>
<keyword evidence="6 7" id="KW-0560">Oxidoreductase</keyword>
<dbReference type="PROSITE" id="PS51330">
    <property type="entry name" value="DHFR_2"/>
    <property type="match status" value="1"/>
</dbReference>
<dbReference type="RefSeq" id="WP_090041711.1">
    <property type="nucleotide sequence ID" value="NZ_FOKI01000018.1"/>
</dbReference>
<name>A0A1I0ZBJ8_9CLOT</name>
<dbReference type="EMBL" id="FOKI01000018">
    <property type="protein sequence ID" value="SFB21940.1"/>
    <property type="molecule type" value="Genomic_DNA"/>
</dbReference>
<dbReference type="InterPro" id="IPR001796">
    <property type="entry name" value="DHFR_dom"/>
</dbReference>
<evidence type="ECO:0000313" key="9">
    <source>
        <dbReference type="EMBL" id="SFB21940.1"/>
    </source>
</evidence>
<evidence type="ECO:0000259" key="8">
    <source>
        <dbReference type="PROSITE" id="PS51330"/>
    </source>
</evidence>
<dbReference type="STRING" id="84698.SAMN04488528_101850"/>
<evidence type="ECO:0000256" key="2">
    <source>
        <dbReference type="ARBA" id="ARBA00009539"/>
    </source>
</evidence>
<dbReference type="PANTHER" id="PTHR48069">
    <property type="entry name" value="DIHYDROFOLATE REDUCTASE"/>
    <property type="match status" value="1"/>
</dbReference>